<evidence type="ECO:0000256" key="1">
    <source>
        <dbReference type="ARBA" id="ARBA00022737"/>
    </source>
</evidence>
<comment type="caution">
    <text evidence="4">The sequence shown here is derived from an EMBL/GenBank/DDBJ whole genome shotgun (WGS) entry which is preliminary data.</text>
</comment>
<dbReference type="EMBL" id="JACGCI010000163">
    <property type="protein sequence ID" value="KAF6742898.1"/>
    <property type="molecule type" value="Genomic_DNA"/>
</dbReference>
<dbReference type="AlphaFoldDB" id="A0A8H6HBN8"/>
<sequence length="575" mass="63998">MSKARLDARKLRRSTRPISRNPPATPINVHNAHGPVSNVAEVGNAILGHNRGSTSTTSSMDNARLDAGMLRRYTEEASSSNHPAPPGTAHYYNGPVNFTHYNVEHATNGMFGDNRGNLSQHAPGGQNERKAVDEAKALDYLIANMAPGAIHDSNERCDAPKCMEETRVAVQEDIMSWIDAGDHNGQSKKIIHLQGEGDSRCLLFFSAFSGSVGRRTKRCFVPTLAFQLMEHDGAGGTREHVLSLIARDQGMIFTKNLKEQFNSMVLNPLLSTAQEHGSGAKAAPRVVIIDGLDECNIAESDPAECAHARAHLPIRLKEDDQREILSILLFAARNPSFPFRILIASRPETAIRDFFATDGKAYTHELFLDEKYDPDADIALFYDAKFSTICRRLGIRPEEWPGKKAKLILVRTASGQFIYAATAIRYIEGSPHSPNPLPQSSNKPSTPHQRLQHILGQQWTGSPHKPLEALDALYRLLLETCPDPELSMKWLRAAQIRDTDSYDHFPVWLLRLVLEASPGEEHHFLILSWIQPDAAPGTSPKRRLSRGWAKDSFKHWANMMKVFHGLIKKSLIDNC</sequence>
<protein>
    <recommendedName>
        <fullName evidence="3">Nephrocystin 3-like N-terminal domain-containing protein</fullName>
    </recommendedName>
</protein>
<organism evidence="4 5">
    <name type="scientific">Ephemerocybe angulata</name>
    <dbReference type="NCBI Taxonomy" id="980116"/>
    <lineage>
        <taxon>Eukaryota</taxon>
        <taxon>Fungi</taxon>
        <taxon>Dikarya</taxon>
        <taxon>Basidiomycota</taxon>
        <taxon>Agaricomycotina</taxon>
        <taxon>Agaricomycetes</taxon>
        <taxon>Agaricomycetidae</taxon>
        <taxon>Agaricales</taxon>
        <taxon>Agaricineae</taxon>
        <taxon>Psathyrellaceae</taxon>
        <taxon>Ephemerocybe</taxon>
    </lineage>
</organism>
<reference evidence="4 5" key="1">
    <citation type="submission" date="2020-07" db="EMBL/GenBank/DDBJ databases">
        <title>Comparative genomics of pyrophilous fungi reveals a link between fire events and developmental genes.</title>
        <authorList>
            <consortium name="DOE Joint Genome Institute"/>
            <person name="Steindorff A.S."/>
            <person name="Carver A."/>
            <person name="Calhoun S."/>
            <person name="Stillman K."/>
            <person name="Liu H."/>
            <person name="Lipzen A."/>
            <person name="Pangilinan J."/>
            <person name="Labutti K."/>
            <person name="Bruns T.D."/>
            <person name="Grigoriev I.V."/>
        </authorList>
    </citation>
    <scope>NUCLEOTIDE SEQUENCE [LARGE SCALE GENOMIC DNA]</scope>
    <source>
        <strain evidence="4 5">CBS 144469</strain>
    </source>
</reference>
<dbReference type="OrthoDB" id="5424155at2759"/>
<evidence type="ECO:0000313" key="4">
    <source>
        <dbReference type="EMBL" id="KAF6742898.1"/>
    </source>
</evidence>
<dbReference type="Pfam" id="PF24883">
    <property type="entry name" value="NPHP3_N"/>
    <property type="match status" value="1"/>
</dbReference>
<evidence type="ECO:0000256" key="2">
    <source>
        <dbReference type="SAM" id="MobiDB-lite"/>
    </source>
</evidence>
<dbReference type="InterPro" id="IPR056884">
    <property type="entry name" value="NPHP3-like_N"/>
</dbReference>
<gene>
    <name evidence="4" type="ORF">DFP72DRAFT_1178704</name>
</gene>
<feature type="region of interest" description="Disordered" evidence="2">
    <location>
        <begin position="1"/>
        <end position="35"/>
    </location>
</feature>
<keyword evidence="1" id="KW-0677">Repeat</keyword>
<name>A0A8H6HBN8_9AGAR</name>
<evidence type="ECO:0000313" key="5">
    <source>
        <dbReference type="Proteomes" id="UP000521943"/>
    </source>
</evidence>
<accession>A0A8H6HBN8</accession>
<keyword evidence="5" id="KW-1185">Reference proteome</keyword>
<dbReference type="Proteomes" id="UP000521943">
    <property type="component" value="Unassembled WGS sequence"/>
</dbReference>
<proteinExistence type="predicted"/>
<feature type="domain" description="Nephrocystin 3-like N-terminal" evidence="3">
    <location>
        <begin position="190"/>
        <end position="298"/>
    </location>
</feature>
<evidence type="ECO:0000259" key="3">
    <source>
        <dbReference type="Pfam" id="PF24883"/>
    </source>
</evidence>